<keyword evidence="2" id="KW-0732">Signal</keyword>
<dbReference type="RefSeq" id="WP_188531615.1">
    <property type="nucleotide sequence ID" value="NZ_BMGR01000008.1"/>
</dbReference>
<feature type="compositionally biased region" description="Acidic residues" evidence="1">
    <location>
        <begin position="222"/>
        <end position="236"/>
    </location>
</feature>
<keyword evidence="5" id="KW-1185">Reference proteome</keyword>
<dbReference type="PROSITE" id="PS00018">
    <property type="entry name" value="EF_HAND_1"/>
    <property type="match status" value="1"/>
</dbReference>
<protein>
    <submittedName>
        <fullName evidence="4">Sporulation protein YdcC</fullName>
    </submittedName>
</protein>
<dbReference type="Proteomes" id="UP000644756">
    <property type="component" value="Unassembled WGS sequence"/>
</dbReference>
<evidence type="ECO:0000313" key="5">
    <source>
        <dbReference type="Proteomes" id="UP000644756"/>
    </source>
</evidence>
<dbReference type="PANTHER" id="PTHR37507">
    <property type="entry name" value="SPORULATION PROTEIN YDCC"/>
    <property type="match status" value="1"/>
</dbReference>
<dbReference type="InterPro" id="IPR025377">
    <property type="entry name" value="DUF4367"/>
</dbReference>
<dbReference type="Pfam" id="PF14285">
    <property type="entry name" value="DUF4367"/>
    <property type="match status" value="1"/>
</dbReference>
<dbReference type="PANTHER" id="PTHR37507:SF2">
    <property type="entry name" value="SPORULATION PROTEIN YDCC"/>
    <property type="match status" value="1"/>
</dbReference>
<accession>A0A917FVH1</accession>
<reference evidence="4" key="2">
    <citation type="submission" date="2020-09" db="EMBL/GenBank/DDBJ databases">
        <authorList>
            <person name="Sun Q."/>
            <person name="Zhou Y."/>
        </authorList>
    </citation>
    <scope>NUCLEOTIDE SEQUENCE</scope>
    <source>
        <strain evidence="4">CGMCC 1.12987</strain>
    </source>
</reference>
<reference evidence="4" key="1">
    <citation type="journal article" date="2014" name="Int. J. Syst. Evol. Microbiol.">
        <title>Complete genome sequence of Corynebacterium casei LMG S-19264T (=DSM 44701T), isolated from a smear-ripened cheese.</title>
        <authorList>
            <consortium name="US DOE Joint Genome Institute (JGI-PGF)"/>
            <person name="Walter F."/>
            <person name="Albersmeier A."/>
            <person name="Kalinowski J."/>
            <person name="Ruckert C."/>
        </authorList>
    </citation>
    <scope>NUCLEOTIDE SEQUENCE</scope>
    <source>
        <strain evidence="4">CGMCC 1.12987</strain>
    </source>
</reference>
<dbReference type="EMBL" id="BMGR01000008">
    <property type="protein sequence ID" value="GGG09119.1"/>
    <property type="molecule type" value="Genomic_DNA"/>
</dbReference>
<dbReference type="InterPro" id="IPR018247">
    <property type="entry name" value="EF_Hand_1_Ca_BS"/>
</dbReference>
<dbReference type="SUPFAM" id="SSF89392">
    <property type="entry name" value="Prokaryotic lipoproteins and lipoprotein localization factors"/>
    <property type="match status" value="1"/>
</dbReference>
<proteinExistence type="predicted"/>
<feature type="chain" id="PRO_5038527089" evidence="2">
    <location>
        <begin position="20"/>
        <end position="378"/>
    </location>
</feature>
<feature type="region of interest" description="Disordered" evidence="1">
    <location>
        <begin position="209"/>
        <end position="266"/>
    </location>
</feature>
<sequence length="378" mass="41920">MRRIKWVAAIIVCVSVFLAGCGTKDAESVVKDLGKVVSSMESYKGSGTMTLHTGQQPLEYQVEVWYQKPQYYRIALTNTQKDITQIVLRNDDGVFVLTPRLNKSFRFQSDWPENQGQVYLYQTLVQSILLDNSRQFAADKDAYVFDVMANYQNGSLARQKIWLNKDDYAPQQVQVSDANAAVMVEVKFNEFEFGPTFETGAFDMQRNMGAAAEQEQPTSAMPDEDSEGAVEPDEVEGAPIEDGADADGAEDTTGAPSEGGVQAEEQEPFITMAPEYFPEGVALKDMSDITLGDNPGVMMRYTGTYDYTLIQTHPKDQAMALIPGTTIDLGHTLALMSGEEQRTLTWTYEGVEYRLTSATLPESEMIKVAQSVQSEMGK</sequence>
<evidence type="ECO:0000256" key="1">
    <source>
        <dbReference type="SAM" id="MobiDB-lite"/>
    </source>
</evidence>
<dbReference type="Gene3D" id="2.50.20.10">
    <property type="entry name" value="Lipoprotein localisation LolA/LolB/LppX"/>
    <property type="match status" value="1"/>
</dbReference>
<gene>
    <name evidence="4" type="primary">ydcC</name>
    <name evidence="4" type="ORF">GCM10010916_27450</name>
</gene>
<dbReference type="InterPro" id="IPR052944">
    <property type="entry name" value="Sporulation_related"/>
</dbReference>
<dbReference type="InterPro" id="IPR029046">
    <property type="entry name" value="LolA/LolB/LppX"/>
</dbReference>
<dbReference type="AlphaFoldDB" id="A0A917FVH1"/>
<feature type="domain" description="DUF4367" evidence="3">
    <location>
        <begin position="325"/>
        <end position="372"/>
    </location>
</feature>
<evidence type="ECO:0000256" key="2">
    <source>
        <dbReference type="SAM" id="SignalP"/>
    </source>
</evidence>
<evidence type="ECO:0000259" key="3">
    <source>
        <dbReference type="Pfam" id="PF14285"/>
    </source>
</evidence>
<organism evidence="4 5">
    <name type="scientific">Paenibacillus abyssi</name>
    <dbReference type="NCBI Taxonomy" id="1340531"/>
    <lineage>
        <taxon>Bacteria</taxon>
        <taxon>Bacillati</taxon>
        <taxon>Bacillota</taxon>
        <taxon>Bacilli</taxon>
        <taxon>Bacillales</taxon>
        <taxon>Paenibacillaceae</taxon>
        <taxon>Paenibacillus</taxon>
    </lineage>
</organism>
<evidence type="ECO:0000313" key="4">
    <source>
        <dbReference type="EMBL" id="GGG09119.1"/>
    </source>
</evidence>
<dbReference type="PROSITE" id="PS51257">
    <property type="entry name" value="PROKAR_LIPOPROTEIN"/>
    <property type="match status" value="1"/>
</dbReference>
<name>A0A917FVH1_9BACL</name>
<feature type="signal peptide" evidence="2">
    <location>
        <begin position="1"/>
        <end position="19"/>
    </location>
</feature>
<comment type="caution">
    <text evidence="4">The sequence shown here is derived from an EMBL/GenBank/DDBJ whole genome shotgun (WGS) entry which is preliminary data.</text>
</comment>